<dbReference type="GO" id="GO:0019430">
    <property type="term" value="P:removal of superoxide radicals"/>
    <property type="evidence" value="ECO:0007669"/>
    <property type="project" value="UniProtKB-UniRule"/>
</dbReference>
<keyword evidence="3 4" id="KW-0560">Oxidoreductase</keyword>
<evidence type="ECO:0000256" key="5">
    <source>
        <dbReference type="SAM" id="MobiDB-lite"/>
    </source>
</evidence>
<organism evidence="8 9">
    <name type="scientific">Anoxybacter fermentans</name>
    <dbReference type="NCBI Taxonomy" id="1323375"/>
    <lineage>
        <taxon>Bacteria</taxon>
        <taxon>Bacillati</taxon>
        <taxon>Bacillota</taxon>
        <taxon>Clostridia</taxon>
        <taxon>Halanaerobiales</taxon>
        <taxon>Anoxybacter</taxon>
    </lineage>
</organism>
<dbReference type="Pfam" id="PF07992">
    <property type="entry name" value="Pyr_redox_2"/>
    <property type="match status" value="1"/>
</dbReference>
<name>A0A3S9SX59_9FIRM</name>
<gene>
    <name evidence="8" type="ORF">BBF96_05445</name>
</gene>
<dbReference type="InterPro" id="IPR050097">
    <property type="entry name" value="Ferredoxin-NADP_redctase_2"/>
</dbReference>
<dbReference type="Proteomes" id="UP000267250">
    <property type="component" value="Chromosome"/>
</dbReference>
<dbReference type="KEGG" id="aft:BBF96_05445"/>
<dbReference type="CDD" id="cd02947">
    <property type="entry name" value="TRX_family"/>
    <property type="match status" value="1"/>
</dbReference>
<proteinExistence type="inferred from homology"/>
<accession>A0A3S9SX59</accession>
<feature type="domain" description="FAD/NAD(P)-binding" evidence="7">
    <location>
        <begin position="5"/>
        <end position="295"/>
    </location>
</feature>
<dbReference type="GO" id="GO:0004791">
    <property type="term" value="F:thioredoxin-disulfide reductase (NADPH) activity"/>
    <property type="evidence" value="ECO:0007669"/>
    <property type="project" value="UniProtKB-UniRule"/>
</dbReference>
<keyword evidence="4" id="KW-0274">FAD</keyword>
<evidence type="ECO:0000256" key="4">
    <source>
        <dbReference type="RuleBase" id="RU003880"/>
    </source>
</evidence>
<evidence type="ECO:0000259" key="7">
    <source>
        <dbReference type="Pfam" id="PF07992"/>
    </source>
</evidence>
<keyword evidence="2 4" id="KW-0285">Flavoprotein</keyword>
<dbReference type="Gene3D" id="3.50.50.60">
    <property type="entry name" value="FAD/NAD(P)-binding domain"/>
    <property type="match status" value="2"/>
</dbReference>
<evidence type="ECO:0000256" key="3">
    <source>
        <dbReference type="ARBA" id="ARBA00023002"/>
    </source>
</evidence>
<dbReference type="InterPro" id="IPR013766">
    <property type="entry name" value="Thioredoxin_domain"/>
</dbReference>
<reference evidence="8 9" key="1">
    <citation type="submission" date="2016-07" db="EMBL/GenBank/DDBJ databases">
        <title>Genome and transcriptome analysis of iron-reducing fermentative bacteria Anoxybacter fermentans.</title>
        <authorList>
            <person name="Zeng X."/>
            <person name="Shao Z."/>
        </authorList>
    </citation>
    <scope>NUCLEOTIDE SEQUENCE [LARGE SCALE GENOMIC DNA]</scope>
    <source>
        <strain evidence="8 9">DY22613</strain>
    </source>
</reference>
<dbReference type="NCBIfam" id="TIGR01292">
    <property type="entry name" value="TRX_reduct"/>
    <property type="match status" value="1"/>
</dbReference>
<dbReference type="Gene3D" id="3.40.30.10">
    <property type="entry name" value="Glutaredoxin"/>
    <property type="match status" value="1"/>
</dbReference>
<dbReference type="PRINTS" id="PR00368">
    <property type="entry name" value="FADPNR"/>
</dbReference>
<evidence type="ECO:0000313" key="9">
    <source>
        <dbReference type="Proteomes" id="UP000267250"/>
    </source>
</evidence>
<evidence type="ECO:0000256" key="2">
    <source>
        <dbReference type="ARBA" id="ARBA00022630"/>
    </source>
</evidence>
<dbReference type="EC" id="1.8.1.9" evidence="4"/>
<comment type="catalytic activity">
    <reaction evidence="4">
        <text>[thioredoxin]-dithiol + NADP(+) = [thioredoxin]-disulfide + NADPH + H(+)</text>
        <dbReference type="Rhea" id="RHEA:20345"/>
        <dbReference type="Rhea" id="RHEA-COMP:10698"/>
        <dbReference type="Rhea" id="RHEA-COMP:10700"/>
        <dbReference type="ChEBI" id="CHEBI:15378"/>
        <dbReference type="ChEBI" id="CHEBI:29950"/>
        <dbReference type="ChEBI" id="CHEBI:50058"/>
        <dbReference type="ChEBI" id="CHEBI:57783"/>
        <dbReference type="ChEBI" id="CHEBI:58349"/>
        <dbReference type="EC" id="1.8.1.9"/>
    </reaction>
</comment>
<evidence type="ECO:0000256" key="1">
    <source>
        <dbReference type="ARBA" id="ARBA00009333"/>
    </source>
</evidence>
<feature type="region of interest" description="Disordered" evidence="5">
    <location>
        <begin position="37"/>
        <end position="59"/>
    </location>
</feature>
<dbReference type="PANTHER" id="PTHR48105">
    <property type="entry name" value="THIOREDOXIN REDUCTASE 1-RELATED-RELATED"/>
    <property type="match status" value="1"/>
</dbReference>
<comment type="subunit">
    <text evidence="4">Homodimer.</text>
</comment>
<dbReference type="Pfam" id="PF00085">
    <property type="entry name" value="Thioredoxin"/>
    <property type="match status" value="1"/>
</dbReference>
<dbReference type="PRINTS" id="PR00469">
    <property type="entry name" value="PNDRDTASEII"/>
</dbReference>
<dbReference type="InterPro" id="IPR023753">
    <property type="entry name" value="FAD/NAD-binding_dom"/>
</dbReference>
<comment type="cofactor">
    <cofactor evidence="4">
        <name>FAD</name>
        <dbReference type="ChEBI" id="CHEBI:57692"/>
    </cofactor>
</comment>
<comment type="similarity">
    <text evidence="1 4">Belongs to the class-II pyridine nucleotide-disulfide oxidoreductase family.</text>
</comment>
<dbReference type="AlphaFoldDB" id="A0A3S9SX59"/>
<keyword evidence="9" id="KW-1185">Reference proteome</keyword>
<dbReference type="EMBL" id="CP016379">
    <property type="protein sequence ID" value="AZR72881.1"/>
    <property type="molecule type" value="Genomic_DNA"/>
</dbReference>
<dbReference type="InterPro" id="IPR036188">
    <property type="entry name" value="FAD/NAD-bd_sf"/>
</dbReference>
<dbReference type="InterPro" id="IPR005982">
    <property type="entry name" value="Thioredox_Rdtase"/>
</dbReference>
<dbReference type="RefSeq" id="WP_127016218.1">
    <property type="nucleotide sequence ID" value="NZ_CP016379.1"/>
</dbReference>
<feature type="domain" description="Thioredoxin" evidence="6">
    <location>
        <begin position="308"/>
        <end position="398"/>
    </location>
</feature>
<dbReference type="InterPro" id="IPR036249">
    <property type="entry name" value="Thioredoxin-like_sf"/>
</dbReference>
<keyword evidence="4" id="KW-0676">Redox-active center</keyword>
<dbReference type="SUPFAM" id="SSF52833">
    <property type="entry name" value="Thioredoxin-like"/>
    <property type="match status" value="1"/>
</dbReference>
<sequence>MNKEYDLLIIGGGPAGLAAGIYGSRAKLKTAIIEKKRKPGGQAATTEEMENYPGFAQGTTGPELTKRMAEHAKAFGAEFIRTEALEIKCEGDKRIVKTRDGDLVTKTVIIATGAEPRVLGVKGEGEFRGRGVSYCATCDADFYTDLDVVVVGNGDAAVEEAIYLTRFARKVTIIVVHDEGIMDATKVIQERAYANPKIDFVWNSVLEEVVGDEVVTGVKIKNLKTGEITEMPCDGVFFFVGTVPKTDFVKDLIEMDDFGYIITNDKMETNVPGIFAAGDVRQKYLRQVVTAAADGAIAATAAEKYIAEEEGFKTDVLNADKPVLVIFWSPTVESTFDTINMLENLGLEEKNVKLVKIDTYKNRLIADRYEIKNIPTLLYFVDGELKNRLEDVTKENVLKIIEG</sequence>
<evidence type="ECO:0000259" key="6">
    <source>
        <dbReference type="Pfam" id="PF00085"/>
    </source>
</evidence>
<protein>
    <recommendedName>
        <fullName evidence="4">Thioredoxin reductase</fullName>
        <ecNumber evidence="4">1.8.1.9</ecNumber>
    </recommendedName>
</protein>
<evidence type="ECO:0000313" key="8">
    <source>
        <dbReference type="EMBL" id="AZR72881.1"/>
    </source>
</evidence>
<dbReference type="SUPFAM" id="SSF51905">
    <property type="entry name" value="FAD/NAD(P)-binding domain"/>
    <property type="match status" value="1"/>
</dbReference>
<dbReference type="GO" id="GO:0005737">
    <property type="term" value="C:cytoplasm"/>
    <property type="evidence" value="ECO:0007669"/>
    <property type="project" value="InterPro"/>
</dbReference>
<dbReference type="OrthoDB" id="9806179at2"/>